<sequence length="198" mass="22629">MGKITTVEGYIEKHEKFAEALTQLRQIMRSTAMEETLKWGAPVYTVDGKNTVGLGAFKNHFGIWFFNGVFLKDEKNVLEQAQEKTKALRQMRFTKLADIDANLVLAYVKEAIENQKLGKQLKPEKKGRTVEVPELLKAALKQEKNLLQSFNALTPGKQREYCDYITSAKREATKHSRLDKIKPLILQGCGLYDKYKNC</sequence>
<dbReference type="OrthoDB" id="214150at2"/>
<feature type="domain" description="YdhG-like" evidence="1">
    <location>
        <begin position="19"/>
        <end position="112"/>
    </location>
</feature>
<evidence type="ECO:0000313" key="3">
    <source>
        <dbReference type="Proteomes" id="UP000028521"/>
    </source>
</evidence>
<dbReference type="Proteomes" id="UP000028521">
    <property type="component" value="Unassembled WGS sequence"/>
</dbReference>
<gene>
    <name evidence="2" type="ORF">IA57_10005</name>
</gene>
<accession>A0A084TJ90</accession>
<dbReference type="AlphaFoldDB" id="A0A084TJ90"/>
<reference evidence="2 3" key="1">
    <citation type="journal article" date="2014" name="Genome Announc.">
        <title>Draft Genome Sequence of the Algicidal Bacterium Mangrovimonas yunxiaonensis Strain LY01.</title>
        <authorList>
            <person name="Li Y."/>
            <person name="Zhu H."/>
            <person name="Li C."/>
            <person name="Zhang H."/>
            <person name="Chen Z."/>
            <person name="Zheng W."/>
            <person name="Xu H."/>
            <person name="Zheng T."/>
        </authorList>
    </citation>
    <scope>NUCLEOTIDE SEQUENCE [LARGE SCALE GENOMIC DNA]</scope>
    <source>
        <strain evidence="2 3">LY01</strain>
    </source>
</reference>
<dbReference type="Pfam" id="PF08818">
    <property type="entry name" value="DUF1801"/>
    <property type="match status" value="1"/>
</dbReference>
<dbReference type="PIRSF" id="PIRSF021308">
    <property type="entry name" value="UCP021308"/>
    <property type="match status" value="1"/>
</dbReference>
<organism evidence="2 3">
    <name type="scientific">Mangrovimonas yunxiaonensis</name>
    <dbReference type="NCBI Taxonomy" id="1197477"/>
    <lineage>
        <taxon>Bacteria</taxon>
        <taxon>Pseudomonadati</taxon>
        <taxon>Bacteroidota</taxon>
        <taxon>Flavobacteriia</taxon>
        <taxon>Flavobacteriales</taxon>
        <taxon>Flavobacteriaceae</taxon>
        <taxon>Mangrovimonas</taxon>
    </lineage>
</organism>
<proteinExistence type="predicted"/>
<dbReference type="SUPFAM" id="SSF159888">
    <property type="entry name" value="YdhG-like"/>
    <property type="match status" value="1"/>
</dbReference>
<comment type="caution">
    <text evidence="2">The sequence shown here is derived from an EMBL/GenBank/DDBJ whole genome shotgun (WGS) entry which is preliminary data.</text>
</comment>
<dbReference type="RefSeq" id="WP_036122570.1">
    <property type="nucleotide sequence ID" value="NZ_BMET01000006.1"/>
</dbReference>
<dbReference type="Pfam" id="PF13376">
    <property type="entry name" value="OmdA"/>
    <property type="match status" value="1"/>
</dbReference>
<keyword evidence="3" id="KW-1185">Reference proteome</keyword>
<dbReference type="InterPro" id="IPR014922">
    <property type="entry name" value="YdhG-like"/>
</dbReference>
<dbReference type="InterPro" id="IPR016786">
    <property type="entry name" value="YdeI_bac"/>
</dbReference>
<name>A0A084TJ90_9FLAO</name>
<dbReference type="EMBL" id="JPFK01000007">
    <property type="protein sequence ID" value="KFB00776.1"/>
    <property type="molecule type" value="Genomic_DNA"/>
</dbReference>
<dbReference type="Gene3D" id="3.90.1150.200">
    <property type="match status" value="1"/>
</dbReference>
<dbReference type="STRING" id="1197477.IA57_10005"/>
<reference evidence="3" key="2">
    <citation type="submission" date="2014-07" db="EMBL/GenBank/DDBJ databases">
        <title>Genome sequence of Mangrovimonas yunxiaonensis.</title>
        <authorList>
            <person name="Li Y."/>
            <person name="Zheng T."/>
        </authorList>
    </citation>
    <scope>NUCLEOTIDE SEQUENCE [LARGE SCALE GENOMIC DNA]</scope>
    <source>
        <strain evidence="3">LY01</strain>
    </source>
</reference>
<protein>
    <recommendedName>
        <fullName evidence="1">YdhG-like domain-containing protein</fullName>
    </recommendedName>
</protein>
<dbReference type="eggNOG" id="COG4430">
    <property type="taxonomic scope" value="Bacteria"/>
</dbReference>
<evidence type="ECO:0000259" key="1">
    <source>
        <dbReference type="Pfam" id="PF08818"/>
    </source>
</evidence>
<evidence type="ECO:0000313" key="2">
    <source>
        <dbReference type="EMBL" id="KFB00776.1"/>
    </source>
</evidence>